<protein>
    <submittedName>
        <fullName evidence="2">Uncharacterized protein</fullName>
    </submittedName>
</protein>
<dbReference type="RefSeq" id="WP_035968637.1">
    <property type="nucleotide sequence ID" value="NZ_BMEG01000014.1"/>
</dbReference>
<reference evidence="1" key="1">
    <citation type="journal article" date="2014" name="Int. J. Syst. Evol. Microbiol.">
        <title>Complete genome of a new Firmicutes species belonging to the dominant human colonic microbiota ('Ruminococcus bicirculans') reveals two chromosomes and a selective capacity to utilize plant glucans.</title>
        <authorList>
            <consortium name="NISC Comparative Sequencing Program"/>
            <person name="Wegmann U."/>
            <person name="Louis P."/>
            <person name="Goesmann A."/>
            <person name="Henrissat B."/>
            <person name="Duncan S.H."/>
            <person name="Flint H.J."/>
        </authorList>
    </citation>
    <scope>NUCLEOTIDE SEQUENCE</scope>
    <source>
        <strain evidence="1">CGMCC 1.11013</strain>
    </source>
</reference>
<accession>A0A069NLF9</accession>
<evidence type="ECO:0000313" key="1">
    <source>
        <dbReference type="EMBL" id="GGD94133.1"/>
    </source>
</evidence>
<dbReference type="EMBL" id="JFHE01000031">
    <property type="protein sequence ID" value="KDR29318.1"/>
    <property type="molecule type" value="Genomic_DNA"/>
</dbReference>
<dbReference type="eggNOG" id="ENOG50317BU">
    <property type="taxonomic scope" value="Bacteria"/>
</dbReference>
<dbReference type="Proteomes" id="UP000027439">
    <property type="component" value="Unassembled WGS sequence"/>
</dbReference>
<gene>
    <name evidence="2" type="ORF">BG57_18130</name>
    <name evidence="1" type="ORF">GCM10010985_55970</name>
</gene>
<dbReference type="OrthoDB" id="9109169at2"/>
<keyword evidence="4" id="KW-1185">Reference proteome</keyword>
<reference evidence="1" key="4">
    <citation type="submission" date="2024-05" db="EMBL/GenBank/DDBJ databases">
        <authorList>
            <person name="Sun Q."/>
            <person name="Zhou Y."/>
        </authorList>
    </citation>
    <scope>NUCLEOTIDE SEQUENCE</scope>
    <source>
        <strain evidence="1">CGMCC 1.11013</strain>
    </source>
</reference>
<reference evidence="2 3" key="2">
    <citation type="submission" date="2014-03" db="EMBL/GenBank/DDBJ databases">
        <title>Draft Genome Sequences of Four Burkholderia Strains.</title>
        <authorList>
            <person name="Liu X.Y."/>
            <person name="Li C.X."/>
            <person name="Xu J.H."/>
        </authorList>
    </citation>
    <scope>NUCLEOTIDE SEQUENCE [LARGE SCALE GENOMIC DNA]</scope>
    <source>
        <strain evidence="2 3">R27</strain>
    </source>
</reference>
<organism evidence="2 3">
    <name type="scientific">Caballeronia grimmiae</name>
    <dbReference type="NCBI Taxonomy" id="1071679"/>
    <lineage>
        <taxon>Bacteria</taxon>
        <taxon>Pseudomonadati</taxon>
        <taxon>Pseudomonadota</taxon>
        <taxon>Betaproteobacteria</taxon>
        <taxon>Burkholderiales</taxon>
        <taxon>Burkholderiaceae</taxon>
        <taxon>Caballeronia</taxon>
    </lineage>
</organism>
<dbReference type="AlphaFoldDB" id="A0A069NLF9"/>
<evidence type="ECO:0000313" key="3">
    <source>
        <dbReference type="Proteomes" id="UP000027439"/>
    </source>
</evidence>
<evidence type="ECO:0000313" key="2">
    <source>
        <dbReference type="EMBL" id="KDR29318.1"/>
    </source>
</evidence>
<evidence type="ECO:0000313" key="4">
    <source>
        <dbReference type="Proteomes" id="UP000597138"/>
    </source>
</evidence>
<reference evidence="4" key="3">
    <citation type="journal article" date="2019" name="Int. J. Syst. Evol. Microbiol.">
        <title>The Global Catalogue of Microorganisms (GCM) 10K type strain sequencing project: providing services to taxonomists for standard genome sequencing and annotation.</title>
        <authorList>
            <consortium name="The Broad Institute Genomics Platform"/>
            <consortium name="The Broad Institute Genome Sequencing Center for Infectious Disease"/>
            <person name="Wu L."/>
            <person name="Ma J."/>
        </authorList>
    </citation>
    <scope>NUCLEOTIDE SEQUENCE [LARGE SCALE GENOMIC DNA]</scope>
    <source>
        <strain evidence="4">CGMCC 1.11013</strain>
    </source>
</reference>
<dbReference type="EMBL" id="BMEG01000014">
    <property type="protein sequence ID" value="GGD94133.1"/>
    <property type="molecule type" value="Genomic_DNA"/>
</dbReference>
<name>A0A069NLF9_9BURK</name>
<sequence length="74" mass="8160">MSFSMIVGRYEIVATSGVENGSVRVGKSEAEAYDVIDRKRGGHARLEKQGVTLDTAWFYCIRRQASAQGVSLLH</sequence>
<comment type="caution">
    <text evidence="2">The sequence shown here is derived from an EMBL/GenBank/DDBJ whole genome shotgun (WGS) entry which is preliminary data.</text>
</comment>
<dbReference type="Proteomes" id="UP000597138">
    <property type="component" value="Unassembled WGS sequence"/>
</dbReference>
<proteinExistence type="predicted"/>